<dbReference type="InterPro" id="IPR029066">
    <property type="entry name" value="PLP-binding_barrel"/>
</dbReference>
<comment type="pathway">
    <text evidence="7">Amino-acid biosynthesis; L-lysine biosynthesis via DAP pathway; L-lysine from DL-2,6-diaminopimelate: step 1/1.</text>
</comment>
<organism evidence="9 10">
    <name type="scientific">Parvicella tangerina</name>
    <dbReference type="NCBI Taxonomy" id="2829795"/>
    <lineage>
        <taxon>Bacteria</taxon>
        <taxon>Pseudomonadati</taxon>
        <taxon>Bacteroidota</taxon>
        <taxon>Flavobacteriia</taxon>
        <taxon>Flavobacteriales</taxon>
        <taxon>Parvicellaceae</taxon>
        <taxon>Parvicella</taxon>
    </lineage>
</organism>
<dbReference type="InterPro" id="IPR022653">
    <property type="entry name" value="De-COase2_pyr-phos_BS"/>
</dbReference>
<dbReference type="InterPro" id="IPR002986">
    <property type="entry name" value="DAP_deCOOHase_LysA"/>
</dbReference>
<evidence type="ECO:0000313" key="9">
    <source>
        <dbReference type="EMBL" id="CAG5078442.1"/>
    </source>
</evidence>
<comment type="catalytic activity">
    <reaction evidence="7">
        <text>meso-2,6-diaminopimelate + H(+) = L-lysine + CO2</text>
        <dbReference type="Rhea" id="RHEA:15101"/>
        <dbReference type="ChEBI" id="CHEBI:15378"/>
        <dbReference type="ChEBI" id="CHEBI:16526"/>
        <dbReference type="ChEBI" id="CHEBI:32551"/>
        <dbReference type="ChEBI" id="CHEBI:57791"/>
        <dbReference type="EC" id="4.1.1.20"/>
    </reaction>
</comment>
<keyword evidence="3 6" id="KW-0663">Pyridoxal phosphate</keyword>
<dbReference type="PANTHER" id="PTHR43727:SF2">
    <property type="entry name" value="GROUP IV DECARBOXYLASE"/>
    <property type="match status" value="1"/>
</dbReference>
<evidence type="ECO:0000256" key="6">
    <source>
        <dbReference type="PIRSR" id="PIRSR600183-50"/>
    </source>
</evidence>
<feature type="domain" description="Orn/DAP/Arg decarboxylase 2 N-terminal" evidence="8">
    <location>
        <begin position="34"/>
        <end position="273"/>
    </location>
</feature>
<dbReference type="KEGG" id="ptan:CRYO30217_00672"/>
<dbReference type="EC" id="4.1.1.20" evidence="5 7"/>
<evidence type="ECO:0000256" key="2">
    <source>
        <dbReference type="ARBA" id="ARBA00022793"/>
    </source>
</evidence>
<dbReference type="PRINTS" id="PR01181">
    <property type="entry name" value="DAPDCRBXLASE"/>
</dbReference>
<evidence type="ECO:0000256" key="3">
    <source>
        <dbReference type="ARBA" id="ARBA00022898"/>
    </source>
</evidence>
<dbReference type="Pfam" id="PF02784">
    <property type="entry name" value="Orn_Arg_deC_N"/>
    <property type="match status" value="1"/>
</dbReference>
<evidence type="ECO:0000259" key="8">
    <source>
        <dbReference type="Pfam" id="PF02784"/>
    </source>
</evidence>
<dbReference type="AlphaFoldDB" id="A0A916N976"/>
<dbReference type="InterPro" id="IPR000183">
    <property type="entry name" value="Orn/DAP/Arg_de-COase"/>
</dbReference>
<gene>
    <name evidence="9" type="primary">lysA_1</name>
    <name evidence="9" type="ORF">CRYO30217_00672</name>
</gene>
<keyword evidence="10" id="KW-1185">Reference proteome</keyword>
<evidence type="ECO:0000256" key="4">
    <source>
        <dbReference type="ARBA" id="ARBA00023239"/>
    </source>
</evidence>
<name>A0A916N976_9FLAO</name>
<dbReference type="Gene3D" id="3.20.20.10">
    <property type="entry name" value="Alanine racemase"/>
    <property type="match status" value="1"/>
</dbReference>
<evidence type="ECO:0000313" key="10">
    <source>
        <dbReference type="Proteomes" id="UP000683507"/>
    </source>
</evidence>
<dbReference type="Gene3D" id="2.40.37.10">
    <property type="entry name" value="Lyase, Ornithine Decarboxylase, Chain A, domain 1"/>
    <property type="match status" value="1"/>
</dbReference>
<dbReference type="PANTHER" id="PTHR43727">
    <property type="entry name" value="DIAMINOPIMELATE DECARBOXYLASE"/>
    <property type="match status" value="1"/>
</dbReference>
<reference evidence="9" key="1">
    <citation type="submission" date="2021-04" db="EMBL/GenBank/DDBJ databases">
        <authorList>
            <person name="Rodrigo-Torres L."/>
            <person name="Arahal R. D."/>
            <person name="Lucena T."/>
        </authorList>
    </citation>
    <scope>NUCLEOTIDE SEQUENCE</scope>
    <source>
        <strain evidence="9">AS29M-1</strain>
    </source>
</reference>
<dbReference type="EMBL" id="OU015584">
    <property type="protein sequence ID" value="CAG5078442.1"/>
    <property type="molecule type" value="Genomic_DNA"/>
</dbReference>
<proteinExistence type="predicted"/>
<dbReference type="InterPro" id="IPR022644">
    <property type="entry name" value="De-COase2_N"/>
</dbReference>
<dbReference type="PROSITE" id="PS00878">
    <property type="entry name" value="ODR_DC_2_1"/>
    <property type="match status" value="1"/>
</dbReference>
<feature type="active site" description="Proton donor" evidence="6">
    <location>
        <position position="337"/>
    </location>
</feature>
<evidence type="ECO:0000256" key="5">
    <source>
        <dbReference type="NCBIfam" id="TIGR01048"/>
    </source>
</evidence>
<protein>
    <recommendedName>
        <fullName evidence="5 7">Diaminopimelate decarboxylase</fullName>
        <ecNumber evidence="5 7">4.1.1.20</ecNumber>
    </recommendedName>
</protein>
<accession>A0A916N976</accession>
<comment type="cofactor">
    <cofactor evidence="1 6 7">
        <name>pyridoxal 5'-phosphate</name>
        <dbReference type="ChEBI" id="CHEBI:597326"/>
    </cofactor>
</comment>
<keyword evidence="7" id="KW-0457">Lysine biosynthesis</keyword>
<dbReference type="SUPFAM" id="SSF50621">
    <property type="entry name" value="Alanine racemase C-terminal domain-like"/>
    <property type="match status" value="1"/>
</dbReference>
<keyword evidence="4 7" id="KW-0456">Lyase</keyword>
<dbReference type="PRINTS" id="PR01179">
    <property type="entry name" value="ODADCRBXLASE"/>
</dbReference>
<evidence type="ECO:0000256" key="7">
    <source>
        <dbReference type="RuleBase" id="RU003738"/>
    </source>
</evidence>
<dbReference type="Proteomes" id="UP000683507">
    <property type="component" value="Chromosome"/>
</dbReference>
<dbReference type="InterPro" id="IPR009006">
    <property type="entry name" value="Ala_racemase/Decarboxylase_C"/>
</dbReference>
<keyword evidence="2 7" id="KW-0210">Decarboxylase</keyword>
<dbReference type="SUPFAM" id="SSF51419">
    <property type="entry name" value="PLP-binding barrel"/>
    <property type="match status" value="1"/>
</dbReference>
<feature type="modified residue" description="N6-(pyridoxal phosphate)lysine" evidence="6">
    <location>
        <position position="50"/>
    </location>
</feature>
<dbReference type="FunFam" id="3.20.20.10:FF:000003">
    <property type="entry name" value="Diaminopimelate decarboxylase"/>
    <property type="match status" value="1"/>
</dbReference>
<dbReference type="CDD" id="cd06828">
    <property type="entry name" value="PLPDE_III_DapDC"/>
    <property type="match status" value="1"/>
</dbReference>
<dbReference type="NCBIfam" id="TIGR01048">
    <property type="entry name" value="lysA"/>
    <property type="match status" value="1"/>
</dbReference>
<dbReference type="GO" id="GO:0009089">
    <property type="term" value="P:lysine biosynthetic process via diaminopimelate"/>
    <property type="evidence" value="ECO:0007669"/>
    <property type="project" value="UniProtKB-UniRule"/>
</dbReference>
<keyword evidence="7" id="KW-0028">Amino-acid biosynthesis</keyword>
<dbReference type="GO" id="GO:0008836">
    <property type="term" value="F:diaminopimelate decarboxylase activity"/>
    <property type="evidence" value="ECO:0007669"/>
    <property type="project" value="UniProtKB-UniRule"/>
</dbReference>
<evidence type="ECO:0000256" key="1">
    <source>
        <dbReference type="ARBA" id="ARBA00001933"/>
    </source>
</evidence>
<sequence length="387" mass="43891">MELNRDYILQKVEQYPTPFYLYRMDLLTATLDACKNAADKYNYKVHYALKANSDSHVLSTISSYGFGADCVSGQEILTAIENGFSPNHTAFAGVGKTDEEINIGLDTEIFTFNCESIQEIEVINELAEKKGKIARIALRINPNVNANTHKYITTGLEENKFGINRWEFETILKTLEQCQNIKLTGLHFHIGSQIVDLSAYRSLCLRVNEIQQWFIEHRILLEHINVGGGLGIDYYQPDLNPIVDFEGFFAIFNDFLELQPHQELHFELGRALVGTMGELITKVLYIKNGQRTNFAIVDAGMTELIRPALYQAYHKIENISKSTHNADEFYDVVGPICESSDCFGKRVKLPQTERGDIVAIRCAGAYGQVMANQYNLRKIPEVVYYEG</sequence>